<accession>A0A1G2I4E5</accession>
<dbReference type="InterPro" id="IPR045584">
    <property type="entry name" value="Pilin-like"/>
</dbReference>
<sequence>MFYASGFTLLELMIVLTILVTVGAVVIPSVALLQKNPKLTNTAEEVIGALTTAQNKTVSSEGNSQYGVFIKTTASPHQYILFKGASYASRETSFDQPFSIPATVEFYTIDGGVGEVVFDKLTGATANVGNISLRLKDAPAQTKIIYISEAGTTSYTAPSIPLDTRTKDSRHVDFNYSRTINTVTENIVLTFNGNFVQTIPVNDNINDGQIDWQGTFNIGGQNQTVVIHTLRLNNPDTRFSVFRDRRLNTKTLAITLSGDATGTLAEYSADGLTTSFDSIYVDNFEWQ</sequence>
<dbReference type="Proteomes" id="UP000178820">
    <property type="component" value="Unassembled WGS sequence"/>
</dbReference>
<dbReference type="STRING" id="1802207.A3D44_03720"/>
<protein>
    <recommendedName>
        <fullName evidence="4">General secretion pathway GspH domain-containing protein</fullName>
    </recommendedName>
</protein>
<dbReference type="EMBL" id="MHOT01000010">
    <property type="protein sequence ID" value="OGZ69497.1"/>
    <property type="molecule type" value="Genomic_DNA"/>
</dbReference>
<evidence type="ECO:0000313" key="3">
    <source>
        <dbReference type="Proteomes" id="UP000178820"/>
    </source>
</evidence>
<dbReference type="SUPFAM" id="SSF54523">
    <property type="entry name" value="Pili subunits"/>
    <property type="match status" value="1"/>
</dbReference>
<dbReference type="InterPro" id="IPR012902">
    <property type="entry name" value="N_methyl_site"/>
</dbReference>
<reference evidence="2 3" key="1">
    <citation type="journal article" date="2016" name="Nat. Commun.">
        <title>Thousands of microbial genomes shed light on interconnected biogeochemical processes in an aquifer system.</title>
        <authorList>
            <person name="Anantharaman K."/>
            <person name="Brown C.T."/>
            <person name="Hug L.A."/>
            <person name="Sharon I."/>
            <person name="Castelle C.J."/>
            <person name="Probst A.J."/>
            <person name="Thomas B.C."/>
            <person name="Singh A."/>
            <person name="Wilkins M.J."/>
            <person name="Karaoz U."/>
            <person name="Brodie E.L."/>
            <person name="Williams K.H."/>
            <person name="Hubbard S.S."/>
            <person name="Banfield J.F."/>
        </authorList>
    </citation>
    <scope>NUCLEOTIDE SEQUENCE [LARGE SCALE GENOMIC DNA]</scope>
</reference>
<evidence type="ECO:0008006" key="4">
    <source>
        <dbReference type="Google" id="ProtNLM"/>
    </source>
</evidence>
<keyword evidence="1" id="KW-0472">Membrane</keyword>
<keyword evidence="1" id="KW-0812">Transmembrane</keyword>
<proteinExistence type="predicted"/>
<gene>
    <name evidence="2" type="ORF">A3D44_03720</name>
</gene>
<feature type="transmembrane region" description="Helical" evidence="1">
    <location>
        <begin position="12"/>
        <end position="33"/>
    </location>
</feature>
<keyword evidence="1" id="KW-1133">Transmembrane helix</keyword>
<name>A0A1G2I4E5_9BACT</name>
<organism evidence="2 3">
    <name type="scientific">Candidatus Staskawiczbacteria bacterium RIFCSPHIGHO2_02_FULL_42_22</name>
    <dbReference type="NCBI Taxonomy" id="1802207"/>
    <lineage>
        <taxon>Bacteria</taxon>
        <taxon>Candidatus Staskawicziibacteriota</taxon>
    </lineage>
</organism>
<dbReference type="Gene3D" id="3.30.700.10">
    <property type="entry name" value="Glycoprotein, Type 4 Pilin"/>
    <property type="match status" value="1"/>
</dbReference>
<dbReference type="Pfam" id="PF07963">
    <property type="entry name" value="N_methyl"/>
    <property type="match status" value="1"/>
</dbReference>
<dbReference type="AlphaFoldDB" id="A0A1G2I4E5"/>
<evidence type="ECO:0000313" key="2">
    <source>
        <dbReference type="EMBL" id="OGZ69497.1"/>
    </source>
</evidence>
<evidence type="ECO:0000256" key="1">
    <source>
        <dbReference type="SAM" id="Phobius"/>
    </source>
</evidence>
<dbReference type="NCBIfam" id="TIGR02532">
    <property type="entry name" value="IV_pilin_GFxxxE"/>
    <property type="match status" value="1"/>
</dbReference>
<dbReference type="PROSITE" id="PS00409">
    <property type="entry name" value="PROKAR_NTER_METHYL"/>
    <property type="match status" value="1"/>
</dbReference>
<comment type="caution">
    <text evidence="2">The sequence shown here is derived from an EMBL/GenBank/DDBJ whole genome shotgun (WGS) entry which is preliminary data.</text>
</comment>